<keyword evidence="1" id="KW-1133">Transmembrane helix</keyword>
<accession>A0A8S5LQC5</accession>
<evidence type="ECO:0000313" key="2">
    <source>
        <dbReference type="EMBL" id="DAD72130.1"/>
    </source>
</evidence>
<feature type="transmembrane region" description="Helical" evidence="1">
    <location>
        <begin position="73"/>
        <end position="93"/>
    </location>
</feature>
<keyword evidence="1" id="KW-0812">Transmembrane</keyword>
<name>A0A8S5LQC5_9CAUD</name>
<reference evidence="2" key="1">
    <citation type="journal article" date="2021" name="Proc. Natl. Acad. Sci. U.S.A.">
        <title>A Catalog of Tens of Thousands of Viruses from Human Metagenomes Reveals Hidden Associations with Chronic Diseases.</title>
        <authorList>
            <person name="Tisza M.J."/>
            <person name="Buck C.B."/>
        </authorList>
    </citation>
    <scope>NUCLEOTIDE SEQUENCE</scope>
    <source>
        <strain evidence="2">CtOyc4</strain>
    </source>
</reference>
<proteinExistence type="predicted"/>
<organism evidence="2">
    <name type="scientific">Myoviridae sp. ctOyc4</name>
    <dbReference type="NCBI Taxonomy" id="2827606"/>
    <lineage>
        <taxon>Viruses</taxon>
        <taxon>Duplodnaviria</taxon>
        <taxon>Heunggongvirae</taxon>
        <taxon>Uroviricota</taxon>
        <taxon>Caudoviricetes</taxon>
    </lineage>
</organism>
<evidence type="ECO:0000256" key="1">
    <source>
        <dbReference type="SAM" id="Phobius"/>
    </source>
</evidence>
<sequence>MKSRQRKSACTAATVASANAKTSYDYYTTAAVKRQVPDFEVLAGGCQGVRPRMVGIGFALLLLTAGLTDNGTLPLWGTVLAGVVGLALLMGGVRNA</sequence>
<protein>
    <submittedName>
        <fullName evidence="2">Uncharacterized protein</fullName>
    </submittedName>
</protein>
<dbReference type="EMBL" id="BK015894">
    <property type="protein sequence ID" value="DAD72130.1"/>
    <property type="molecule type" value="Genomic_DNA"/>
</dbReference>
<keyword evidence="1" id="KW-0472">Membrane</keyword>